<dbReference type="InterPro" id="IPR001867">
    <property type="entry name" value="OmpR/PhoB-type_DNA-bd"/>
</dbReference>
<dbReference type="Gene3D" id="1.10.10.10">
    <property type="entry name" value="Winged helix-like DNA-binding domain superfamily/Winged helix DNA-binding domain"/>
    <property type="match status" value="1"/>
</dbReference>
<keyword evidence="4" id="KW-0804">Transcription</keyword>
<comment type="similarity">
    <text evidence="1">Belongs to the AfsR/DnrI/RedD regulatory family.</text>
</comment>
<dbReference type="InterPro" id="IPR027417">
    <property type="entry name" value="P-loop_NTPase"/>
</dbReference>
<dbReference type="GO" id="GO:0006355">
    <property type="term" value="P:regulation of DNA-templated transcription"/>
    <property type="evidence" value="ECO:0007669"/>
    <property type="project" value="InterPro"/>
</dbReference>
<dbReference type="PANTHER" id="PTHR35807:SF1">
    <property type="entry name" value="TRANSCRIPTIONAL REGULATOR REDD"/>
    <property type="match status" value="1"/>
</dbReference>
<dbReference type="Gene3D" id="1.25.40.10">
    <property type="entry name" value="Tetratricopeptide repeat domain"/>
    <property type="match status" value="2"/>
</dbReference>
<feature type="domain" description="OmpR/PhoB-type" evidence="7">
    <location>
        <begin position="1"/>
        <end position="93"/>
    </location>
</feature>
<keyword evidence="3 6" id="KW-0238">DNA-binding</keyword>
<evidence type="ECO:0000256" key="2">
    <source>
        <dbReference type="ARBA" id="ARBA00023015"/>
    </source>
</evidence>
<sequence length="930" mass="100535">MVTQFLLLGDLELLVDGCAVEIGHARQQCVLAALLVNVNQALPADQLLERVWAERPPRRARNTLSGYLSRLRQVLTGTGAAIVRRPAGYLLAADPLSVDLHRFDDLVAQAHAACDSGTAEARLDHALGLWRGEPFAALDTPWLNEVRRSLAAKRLSAELERNDMVLRRGGHAELLEELCELAAAHPLDERLAAQLLLALYRSGRQADALARYERLRRRLADELGVDPGAELQQLHQRILATDQVLITSTARAPVPRQLPAAPRSFTGRTRELAVLDSFVDTPATVVLSGAPGVGKTALAVHWGHLVRERFPGGQLYVNLRGFDPAGSPVDPASVIRGFLEAYAVPAADIPVDQEAQAALFRGLVADKQVLLVLDNARDAQQVRPLLPAAPRCLTVVTSRGSLTSLVAVEGAHPLAVDLLTDEDARRLLIARLGAERVAAEPAALDEIITTTTRLSLALVIVAAWAATHPGFPLACLAAELSDSRRRLDVLNAGDPATDLRAVFALSCQALSPGARRLFRLAGLHPGPDLSAASTASLAGLPPGATRPLLDELAQAHLIDEHEPGRYIQHNLLRTYATELAHRTDSDELRHAAADRFLEHYLHTAYQADRILSPHRDPITLARLQAGVAPEAHVGYEQALAWFTAERRVLLCAVQFAASSGRPTYAWQLAWSLQTFLALRGHWHDVVTVAGVAMAATERLDDPHAQAVLGRLLGRGHLELGRFTEARTTLLRALELCRRLGDPIGQADVHHDLAVTCAREGGSRDHTGMALDHARRSLRLYRDGGHRPGQAGALNDIGWLHALLGMPDAAITACSEALALFEDLGDRDGQAATLDSLGYAHHCLGNHERAVDCYRRAIGLNRELGHRHCESQALSHLGDALRTAGDVTGARVAWGQALAILDALEHRDAEAVRAKLDGASAGYSRPRLPNT</sequence>
<keyword evidence="2" id="KW-0805">Transcription regulation</keyword>
<dbReference type="OrthoDB" id="3275754at2"/>
<evidence type="ECO:0000313" key="9">
    <source>
        <dbReference type="Proteomes" id="UP000199515"/>
    </source>
</evidence>
<dbReference type="Pfam" id="PF03704">
    <property type="entry name" value="BTAD"/>
    <property type="match status" value="1"/>
</dbReference>
<dbReference type="SUPFAM" id="SSF52540">
    <property type="entry name" value="P-loop containing nucleoside triphosphate hydrolases"/>
    <property type="match status" value="1"/>
</dbReference>
<dbReference type="Proteomes" id="UP000199515">
    <property type="component" value="Unassembled WGS sequence"/>
</dbReference>
<dbReference type="Pfam" id="PF00486">
    <property type="entry name" value="Trans_reg_C"/>
    <property type="match status" value="1"/>
</dbReference>
<evidence type="ECO:0000313" key="8">
    <source>
        <dbReference type="EMBL" id="SDW78691.1"/>
    </source>
</evidence>
<dbReference type="InterPro" id="IPR005158">
    <property type="entry name" value="BTAD"/>
</dbReference>
<dbReference type="InterPro" id="IPR019734">
    <property type="entry name" value="TPR_rpt"/>
</dbReference>
<keyword evidence="9" id="KW-1185">Reference proteome</keyword>
<dbReference type="InterPro" id="IPR051677">
    <property type="entry name" value="AfsR-DnrI-RedD_regulator"/>
</dbReference>
<evidence type="ECO:0000256" key="5">
    <source>
        <dbReference type="PROSITE-ProRule" id="PRU00339"/>
    </source>
</evidence>
<dbReference type="GO" id="GO:0000160">
    <property type="term" value="P:phosphorelay signal transduction system"/>
    <property type="evidence" value="ECO:0007669"/>
    <property type="project" value="InterPro"/>
</dbReference>
<keyword evidence="5" id="KW-0802">TPR repeat</keyword>
<dbReference type="PROSITE" id="PS50005">
    <property type="entry name" value="TPR"/>
    <property type="match status" value="1"/>
</dbReference>
<protein>
    <submittedName>
        <fullName evidence="8">DNA-binding transcriptional activator of the SARP family</fullName>
    </submittedName>
</protein>
<evidence type="ECO:0000256" key="1">
    <source>
        <dbReference type="ARBA" id="ARBA00005820"/>
    </source>
</evidence>
<evidence type="ECO:0000256" key="6">
    <source>
        <dbReference type="PROSITE-ProRule" id="PRU01091"/>
    </source>
</evidence>
<dbReference type="InterPro" id="IPR011990">
    <property type="entry name" value="TPR-like_helical_dom_sf"/>
</dbReference>
<dbReference type="AlphaFoldDB" id="A0A1H2WDS5"/>
<proteinExistence type="inferred from homology"/>
<name>A0A1H2WDS5_9PSEU</name>
<dbReference type="PROSITE" id="PS51755">
    <property type="entry name" value="OMPR_PHOB"/>
    <property type="match status" value="1"/>
</dbReference>
<reference evidence="8 9" key="1">
    <citation type="submission" date="2016-10" db="EMBL/GenBank/DDBJ databases">
        <authorList>
            <person name="de Groot N.N."/>
        </authorList>
    </citation>
    <scope>NUCLEOTIDE SEQUENCE [LARGE SCALE GENOMIC DNA]</scope>
    <source>
        <strain evidence="8 9">CPCC 202699</strain>
    </source>
</reference>
<dbReference type="CDD" id="cd15831">
    <property type="entry name" value="BTAD"/>
    <property type="match status" value="1"/>
</dbReference>
<dbReference type="PANTHER" id="PTHR35807">
    <property type="entry name" value="TRANSCRIPTIONAL REGULATOR REDD-RELATED"/>
    <property type="match status" value="1"/>
</dbReference>
<dbReference type="Gene3D" id="3.40.50.300">
    <property type="entry name" value="P-loop containing nucleotide triphosphate hydrolases"/>
    <property type="match status" value="1"/>
</dbReference>
<organism evidence="8 9">
    <name type="scientific">Amycolatopsis xylanica</name>
    <dbReference type="NCBI Taxonomy" id="589385"/>
    <lineage>
        <taxon>Bacteria</taxon>
        <taxon>Bacillati</taxon>
        <taxon>Actinomycetota</taxon>
        <taxon>Actinomycetes</taxon>
        <taxon>Pseudonocardiales</taxon>
        <taxon>Pseudonocardiaceae</taxon>
        <taxon>Amycolatopsis</taxon>
    </lineage>
</organism>
<dbReference type="InterPro" id="IPR016032">
    <property type="entry name" value="Sig_transdc_resp-reg_C-effctor"/>
</dbReference>
<gene>
    <name evidence="8" type="ORF">SAMN05421504_1011504</name>
</gene>
<dbReference type="GO" id="GO:0003677">
    <property type="term" value="F:DNA binding"/>
    <property type="evidence" value="ECO:0007669"/>
    <property type="project" value="UniProtKB-UniRule"/>
</dbReference>
<dbReference type="SUPFAM" id="SSF48452">
    <property type="entry name" value="TPR-like"/>
    <property type="match status" value="2"/>
</dbReference>
<accession>A0A1H2WDS5</accession>
<dbReference type="InterPro" id="IPR036388">
    <property type="entry name" value="WH-like_DNA-bd_sf"/>
</dbReference>
<evidence type="ECO:0000256" key="3">
    <source>
        <dbReference type="ARBA" id="ARBA00023125"/>
    </source>
</evidence>
<evidence type="ECO:0000256" key="4">
    <source>
        <dbReference type="ARBA" id="ARBA00023163"/>
    </source>
</evidence>
<dbReference type="STRING" id="589385.SAMN05421504_1011504"/>
<dbReference type="EMBL" id="FNON01000001">
    <property type="protein sequence ID" value="SDW78691.1"/>
    <property type="molecule type" value="Genomic_DNA"/>
</dbReference>
<evidence type="ECO:0000259" key="7">
    <source>
        <dbReference type="PROSITE" id="PS51755"/>
    </source>
</evidence>
<dbReference type="SUPFAM" id="SSF46894">
    <property type="entry name" value="C-terminal effector domain of the bipartite response regulators"/>
    <property type="match status" value="1"/>
</dbReference>
<dbReference type="SMART" id="SM00862">
    <property type="entry name" value="Trans_reg_C"/>
    <property type="match status" value="1"/>
</dbReference>
<dbReference type="SMART" id="SM00028">
    <property type="entry name" value="TPR"/>
    <property type="match status" value="4"/>
</dbReference>
<dbReference type="Pfam" id="PF13424">
    <property type="entry name" value="TPR_12"/>
    <property type="match status" value="1"/>
</dbReference>
<dbReference type="SMART" id="SM01043">
    <property type="entry name" value="BTAD"/>
    <property type="match status" value="1"/>
</dbReference>
<feature type="repeat" description="TPR" evidence="5">
    <location>
        <begin position="830"/>
        <end position="863"/>
    </location>
</feature>
<feature type="DNA-binding region" description="OmpR/PhoB-type" evidence="6">
    <location>
        <begin position="1"/>
        <end position="93"/>
    </location>
</feature>